<evidence type="ECO:0000313" key="3">
    <source>
        <dbReference type="Proteomes" id="UP000095751"/>
    </source>
</evidence>
<feature type="region of interest" description="Disordered" evidence="1">
    <location>
        <begin position="377"/>
        <end position="397"/>
    </location>
</feature>
<dbReference type="InParanoid" id="A0A1E7EMZ3"/>
<evidence type="ECO:0000256" key="1">
    <source>
        <dbReference type="SAM" id="MobiDB-lite"/>
    </source>
</evidence>
<feature type="compositionally biased region" description="Low complexity" evidence="1">
    <location>
        <begin position="1033"/>
        <end position="1052"/>
    </location>
</feature>
<feature type="region of interest" description="Disordered" evidence="1">
    <location>
        <begin position="1020"/>
        <end position="1052"/>
    </location>
</feature>
<dbReference type="OrthoDB" id="124034at2759"/>
<dbReference type="EMBL" id="KV784394">
    <property type="protein sequence ID" value="OEU06943.1"/>
    <property type="molecule type" value="Genomic_DNA"/>
</dbReference>
<feature type="region of interest" description="Disordered" evidence="1">
    <location>
        <begin position="303"/>
        <end position="332"/>
    </location>
</feature>
<dbReference type="InterPro" id="IPR021109">
    <property type="entry name" value="Peptidase_aspartic_dom_sf"/>
</dbReference>
<dbReference type="AlphaFoldDB" id="A0A1E7EMZ3"/>
<dbReference type="Proteomes" id="UP000095751">
    <property type="component" value="Unassembled WGS sequence"/>
</dbReference>
<dbReference type="KEGG" id="fcy:FRACYDRAFT_252573"/>
<sequence>MAKSNRNSTEVPAKEAAKVKKTHKVTGYKPFLYEAEGWEVKAPSQILKTTENGNRLDNKMYILQGDETPEQLMLWIKNYNDKINVSLAPAARLTYLRRIVDKEAQTIVSNVETAFESYEDAEDIDKIADSRIRDEIRDACPDDATIDVYFNAGTAAQKRVKISHIIRECMYHLKLKIFGNERLGRSSFIQLKRAIRNMKISPQLGIAAWSKRFDTFQLYLPMCLWDAGAKRGLYPHKYNEEDCREILEFALSPAYLIELHDDGWCLQSNPYAQSIAKLKEIEPGILRQVKFAKEQLQQAKDIAELQKGKGKPSNTASKDRKQNGGGKRKRECGTCGKNHAGECWKLQNGGGNNSGRKGNNYNTFNKEAKQYMKAMFARQASGASSDSSDSDDEDSWKQGLNQKEQMHVLASAGFDPSERNINFDPSDLKRYKKQAKKPTPVLVGTVDGTLYPSRAQPLHGSRRFCEVLLSIVNDNGQETMARCLLDTGCTKSMILKQFTEKKRRNKLSKENTIKYETYGSTFSSSMTASVGFKMIEFENQKNQTIEYKFQVDETSNPRKQQYDVIIGNDLLWNMGINILFKEQEIHWNEDKIPLKTIGQLRSRDTCNMLYSMHTDSPLLQEAEERQNKMLECNYSKVNIDAMVNDLDIDATNKEKLKKTLRKFEKGLFGGGLGTLKHCKPAHIKLKSGVVPYKGRYFNLPKAYEYIAKKEVERMVSIVKGNSNTMTKVEIEYDYSGVDRVIGIPTTGQLITFQKQMAKVQTSYKCNIAEARDHGWSWIMCTQAQWILKKGITAQVPVPVDPGPYIGDTNILNAAHKQALKLYEEYEEHKRNTNKAIQACFDEDLFIELETDGLLLGVSPHEVYQHMWTNFILTVDKDREILHARELLKVDYDPDRIVQHYYKAINEARELLTGLRETVTDAEVMRNAYATFEKNIDLKDACREWNRGTLTTWEEMRKHFSKEIQMNKTDPAIMKRVELANAVLAQTKEDENAQRQASEVLVLQTQKIQELEARIEQQQLANSATNQVPGRIPASISTGSSNGSAGGSSATSTVTKEEMMQMFAQFTQNNNQGENNTGAAKKKKNKFGTEYIRNDLGNGERSKRRYPDSTNYCPSCGYDIKPTHTPGTCTNRKDCHNEAATLANKMGGVTTNCHFAT</sequence>
<organism evidence="2 3">
    <name type="scientific">Fragilariopsis cylindrus CCMP1102</name>
    <dbReference type="NCBI Taxonomy" id="635003"/>
    <lineage>
        <taxon>Eukaryota</taxon>
        <taxon>Sar</taxon>
        <taxon>Stramenopiles</taxon>
        <taxon>Ochrophyta</taxon>
        <taxon>Bacillariophyta</taxon>
        <taxon>Bacillariophyceae</taxon>
        <taxon>Bacillariophycidae</taxon>
        <taxon>Bacillariales</taxon>
        <taxon>Bacillariaceae</taxon>
        <taxon>Fragilariopsis</taxon>
    </lineage>
</organism>
<dbReference type="Gene3D" id="2.40.70.10">
    <property type="entry name" value="Acid Proteases"/>
    <property type="match status" value="1"/>
</dbReference>
<keyword evidence="3" id="KW-1185">Reference proteome</keyword>
<proteinExistence type="predicted"/>
<evidence type="ECO:0000313" key="2">
    <source>
        <dbReference type="EMBL" id="OEU06943.1"/>
    </source>
</evidence>
<accession>A0A1E7EMZ3</accession>
<gene>
    <name evidence="2" type="ORF">FRACYDRAFT_252573</name>
</gene>
<protein>
    <submittedName>
        <fullName evidence="2">Uncharacterized protein</fullName>
    </submittedName>
</protein>
<reference evidence="2 3" key="1">
    <citation type="submission" date="2016-09" db="EMBL/GenBank/DDBJ databases">
        <title>Extensive genetic diversity and differential bi-allelic expression allows diatom success in the polar Southern Ocean.</title>
        <authorList>
            <consortium name="DOE Joint Genome Institute"/>
            <person name="Mock T."/>
            <person name="Otillar R.P."/>
            <person name="Strauss J."/>
            <person name="Dupont C."/>
            <person name="Frickenhaus S."/>
            <person name="Maumus F."/>
            <person name="Mcmullan M."/>
            <person name="Sanges R."/>
            <person name="Schmutz J."/>
            <person name="Toseland A."/>
            <person name="Valas R."/>
            <person name="Veluchamy A."/>
            <person name="Ward B.J."/>
            <person name="Allen A."/>
            <person name="Barry K."/>
            <person name="Falciatore A."/>
            <person name="Ferrante M."/>
            <person name="Fortunato A.E."/>
            <person name="Gloeckner G."/>
            <person name="Gruber A."/>
            <person name="Hipkin R."/>
            <person name="Janech M."/>
            <person name="Kroth P."/>
            <person name="Leese F."/>
            <person name="Lindquist E."/>
            <person name="Lyon B.R."/>
            <person name="Martin J."/>
            <person name="Mayer C."/>
            <person name="Parker M."/>
            <person name="Quesneville H."/>
            <person name="Raymond J."/>
            <person name="Uhlig C."/>
            <person name="Valentin K.U."/>
            <person name="Worden A.Z."/>
            <person name="Armbrust E.V."/>
            <person name="Bowler C."/>
            <person name="Green B."/>
            <person name="Moulton V."/>
            <person name="Van Oosterhout C."/>
            <person name="Grigoriev I."/>
        </authorList>
    </citation>
    <scope>NUCLEOTIDE SEQUENCE [LARGE SCALE GENOMIC DNA]</scope>
    <source>
        <strain evidence="2 3">CCMP1102</strain>
    </source>
</reference>
<name>A0A1E7EMZ3_9STRA</name>